<keyword evidence="3" id="KW-1185">Reference proteome</keyword>
<dbReference type="EMBL" id="JAJFAZ020000001">
    <property type="protein sequence ID" value="KAI5350308.1"/>
    <property type="molecule type" value="Genomic_DNA"/>
</dbReference>
<organism evidence="2 3">
    <name type="scientific">Prunus dulcis</name>
    <name type="common">Almond</name>
    <name type="synonym">Amygdalus dulcis</name>
    <dbReference type="NCBI Taxonomy" id="3755"/>
    <lineage>
        <taxon>Eukaryota</taxon>
        <taxon>Viridiplantae</taxon>
        <taxon>Streptophyta</taxon>
        <taxon>Embryophyta</taxon>
        <taxon>Tracheophyta</taxon>
        <taxon>Spermatophyta</taxon>
        <taxon>Magnoliopsida</taxon>
        <taxon>eudicotyledons</taxon>
        <taxon>Gunneridae</taxon>
        <taxon>Pentapetalae</taxon>
        <taxon>rosids</taxon>
        <taxon>fabids</taxon>
        <taxon>Rosales</taxon>
        <taxon>Rosaceae</taxon>
        <taxon>Amygdaloideae</taxon>
        <taxon>Amygdaleae</taxon>
        <taxon>Prunus</taxon>
    </lineage>
</organism>
<comment type="caution">
    <text evidence="2">The sequence shown here is derived from an EMBL/GenBank/DDBJ whole genome shotgun (WGS) entry which is preliminary data.</text>
</comment>
<evidence type="ECO:0000256" key="1">
    <source>
        <dbReference type="SAM" id="MobiDB-lite"/>
    </source>
</evidence>
<accession>A0AAD4ZLL0</accession>
<dbReference type="Proteomes" id="UP001054821">
    <property type="component" value="Chromosome 1"/>
</dbReference>
<feature type="region of interest" description="Disordered" evidence="1">
    <location>
        <begin position="131"/>
        <end position="153"/>
    </location>
</feature>
<sequence>MRQAPGTPQVQLPSGPSVLVQWQQMSAESGAPNSAWSSPPYDIIDLGFASSEYPGLRYMIRRILDDPRNTTYTTREFEFDPTVRTQQPRKSHNRQNPFEMQTATKFQSENTYALVTTKGLHWDLIQAATVPHAPPQSNTNRRKIRKTKGQGSYPRLKTSFGATFVLGHSPKTGRKWPELKFKIRQKLRVSK</sequence>
<evidence type="ECO:0000313" key="2">
    <source>
        <dbReference type="EMBL" id="KAI5350308.1"/>
    </source>
</evidence>
<name>A0AAD4ZLL0_PRUDU</name>
<dbReference type="AlphaFoldDB" id="A0AAD4ZLL0"/>
<evidence type="ECO:0000313" key="3">
    <source>
        <dbReference type="Proteomes" id="UP001054821"/>
    </source>
</evidence>
<protein>
    <submittedName>
        <fullName evidence="2">Uncharacterized protein</fullName>
    </submittedName>
</protein>
<reference evidence="2 3" key="1">
    <citation type="journal article" date="2022" name="G3 (Bethesda)">
        <title>Whole-genome sequence and methylome profiling of the almond [Prunus dulcis (Mill.) D.A. Webb] cultivar 'Nonpareil'.</title>
        <authorList>
            <person name="D'Amico-Willman K.M."/>
            <person name="Ouma W.Z."/>
            <person name="Meulia T."/>
            <person name="Sideli G.M."/>
            <person name="Gradziel T.M."/>
            <person name="Fresnedo-Ramirez J."/>
        </authorList>
    </citation>
    <scope>NUCLEOTIDE SEQUENCE [LARGE SCALE GENOMIC DNA]</scope>
    <source>
        <strain evidence="2">Clone GOH B32 T37-40</strain>
    </source>
</reference>
<proteinExistence type="predicted"/>
<gene>
    <name evidence="2" type="ORF">L3X38_003199</name>
</gene>